<feature type="region of interest" description="Disordered" evidence="1">
    <location>
        <begin position="460"/>
        <end position="481"/>
    </location>
</feature>
<keyword evidence="2" id="KW-0812">Transmembrane</keyword>
<keyword evidence="4" id="KW-1185">Reference proteome</keyword>
<organism evidence="3 4">
    <name type="scientific">Paludifilum halophilum</name>
    <dbReference type="NCBI Taxonomy" id="1642702"/>
    <lineage>
        <taxon>Bacteria</taxon>
        <taxon>Bacillati</taxon>
        <taxon>Bacillota</taxon>
        <taxon>Bacilli</taxon>
        <taxon>Bacillales</taxon>
        <taxon>Thermoactinomycetaceae</taxon>
        <taxon>Paludifilum</taxon>
    </lineage>
</organism>
<accession>A0A235B3W8</accession>
<dbReference type="SUPFAM" id="SSF69322">
    <property type="entry name" value="Tricorn protease domain 2"/>
    <property type="match status" value="1"/>
</dbReference>
<feature type="region of interest" description="Disordered" evidence="1">
    <location>
        <begin position="233"/>
        <end position="270"/>
    </location>
</feature>
<keyword evidence="2" id="KW-0472">Membrane</keyword>
<feature type="transmembrane region" description="Helical" evidence="2">
    <location>
        <begin position="28"/>
        <end position="49"/>
    </location>
</feature>
<proteinExistence type="predicted"/>
<evidence type="ECO:0000313" key="4">
    <source>
        <dbReference type="Proteomes" id="UP000215459"/>
    </source>
</evidence>
<name>A0A235B3W8_9BACL</name>
<evidence type="ECO:0000313" key="3">
    <source>
        <dbReference type="EMBL" id="OYD06998.1"/>
    </source>
</evidence>
<feature type="compositionally biased region" description="Basic and acidic residues" evidence="1">
    <location>
        <begin position="253"/>
        <end position="269"/>
    </location>
</feature>
<keyword evidence="2" id="KW-1133">Transmembrane helix</keyword>
<dbReference type="OrthoDB" id="2988937at2"/>
<sequence length="481" mass="55553">MRQNHGIGEKISEKWRIFTDLPAGRNRWLLFMGLALVLVGFFWTVWYLGQDDSSPEVLKEAVFSKIVPYLFRNERFYFWGEVNGQGDYYVFDLKKARLRKEDWIREYGDNEKVYRLNDRYTLDIQTRNGSRSLLLEDSSGNRKRVTDHLPQGKQPLSIAESGEAFVYAEEAGGKVDLYLYRIGTKDPVALSQSVSPDQLERPRWVQWSGDGKYVLVSGRWVYRVKDGGLERTLPGTGGTWSPQGDRLAYIGSEGKDKPSEEDFPTERTSPRGKKVVLWNAGTGDERVIFRAESEQWVVREVAWDPEGRYLAFPTGKQEKDETTFEEIHVMDGKAFHYVESEQNLMPTRLENMLLSKGGNYLSYSVNGILKLINLNTQESRVYDVYTQEEQDQTEYIRYDPGGVWLGQTHAILYVADNMEEKQVYRTPLQITGFYLSSRRDKLLVIEELTEGQKLRLIRLQSEKTSPSTKDTRDGSREEAAE</sequence>
<dbReference type="EMBL" id="NOWF01000008">
    <property type="protein sequence ID" value="OYD06998.1"/>
    <property type="molecule type" value="Genomic_DNA"/>
</dbReference>
<dbReference type="Proteomes" id="UP000215459">
    <property type="component" value="Unassembled WGS sequence"/>
</dbReference>
<dbReference type="AlphaFoldDB" id="A0A235B3W8"/>
<feature type="compositionally biased region" description="Basic and acidic residues" evidence="1">
    <location>
        <begin position="469"/>
        <end position="481"/>
    </location>
</feature>
<reference evidence="3 4" key="1">
    <citation type="submission" date="2017-07" db="EMBL/GenBank/DDBJ databases">
        <title>The genome sequence of Paludifilum halophilum highlights mechanisms for microbial adaptation to high salt environemnts.</title>
        <authorList>
            <person name="Belbahri L."/>
        </authorList>
    </citation>
    <scope>NUCLEOTIDE SEQUENCE [LARGE SCALE GENOMIC DNA]</scope>
    <source>
        <strain evidence="3 4">DSM 102817</strain>
    </source>
</reference>
<gene>
    <name evidence="3" type="ORF">CHM34_13780</name>
</gene>
<dbReference type="Gene3D" id="2.120.10.30">
    <property type="entry name" value="TolB, C-terminal domain"/>
    <property type="match status" value="1"/>
</dbReference>
<dbReference type="RefSeq" id="WP_094265195.1">
    <property type="nucleotide sequence ID" value="NZ_NOWF01000008.1"/>
</dbReference>
<protein>
    <submittedName>
        <fullName evidence="3">Uncharacterized protein</fullName>
    </submittedName>
</protein>
<evidence type="ECO:0000256" key="1">
    <source>
        <dbReference type="SAM" id="MobiDB-lite"/>
    </source>
</evidence>
<comment type="caution">
    <text evidence="3">The sequence shown here is derived from an EMBL/GenBank/DDBJ whole genome shotgun (WGS) entry which is preliminary data.</text>
</comment>
<dbReference type="InterPro" id="IPR011042">
    <property type="entry name" value="6-blade_b-propeller_TolB-like"/>
</dbReference>
<evidence type="ECO:0000256" key="2">
    <source>
        <dbReference type="SAM" id="Phobius"/>
    </source>
</evidence>